<gene>
    <name evidence="1" type="ORF">NPIL_402621</name>
</gene>
<evidence type="ECO:0000313" key="2">
    <source>
        <dbReference type="Proteomes" id="UP000887013"/>
    </source>
</evidence>
<name>A0A8X6PZZ4_NEPPI</name>
<sequence length="119" mass="13865">MITTTDYRFRIEDYLCNGCIGGRCDEFRIDDNHWDVMRIDDDDCSALTTILGVDNRYCDPSRVDSEYCDPSRVDSEYCDPSRVDSEYCESCNIDYECCLNGYCRHRTGPSDSSKRCKER</sequence>
<dbReference type="Proteomes" id="UP000887013">
    <property type="component" value="Unassembled WGS sequence"/>
</dbReference>
<proteinExistence type="predicted"/>
<protein>
    <submittedName>
        <fullName evidence="1">Uncharacterized protein</fullName>
    </submittedName>
</protein>
<evidence type="ECO:0000313" key="1">
    <source>
        <dbReference type="EMBL" id="GFT98666.1"/>
    </source>
</evidence>
<dbReference type="AlphaFoldDB" id="A0A8X6PZZ4"/>
<reference evidence="1" key="1">
    <citation type="submission" date="2020-08" db="EMBL/GenBank/DDBJ databases">
        <title>Multicomponent nature underlies the extraordinary mechanical properties of spider dragline silk.</title>
        <authorList>
            <person name="Kono N."/>
            <person name="Nakamura H."/>
            <person name="Mori M."/>
            <person name="Yoshida Y."/>
            <person name="Ohtoshi R."/>
            <person name="Malay A.D."/>
            <person name="Moran D.A.P."/>
            <person name="Tomita M."/>
            <person name="Numata K."/>
            <person name="Arakawa K."/>
        </authorList>
    </citation>
    <scope>NUCLEOTIDE SEQUENCE</scope>
</reference>
<dbReference type="EMBL" id="BMAW01075819">
    <property type="protein sequence ID" value="GFT98666.1"/>
    <property type="molecule type" value="Genomic_DNA"/>
</dbReference>
<comment type="caution">
    <text evidence="1">The sequence shown here is derived from an EMBL/GenBank/DDBJ whole genome shotgun (WGS) entry which is preliminary data.</text>
</comment>
<keyword evidence="2" id="KW-1185">Reference proteome</keyword>
<organism evidence="1 2">
    <name type="scientific">Nephila pilipes</name>
    <name type="common">Giant wood spider</name>
    <name type="synonym">Nephila maculata</name>
    <dbReference type="NCBI Taxonomy" id="299642"/>
    <lineage>
        <taxon>Eukaryota</taxon>
        <taxon>Metazoa</taxon>
        <taxon>Ecdysozoa</taxon>
        <taxon>Arthropoda</taxon>
        <taxon>Chelicerata</taxon>
        <taxon>Arachnida</taxon>
        <taxon>Araneae</taxon>
        <taxon>Araneomorphae</taxon>
        <taxon>Entelegynae</taxon>
        <taxon>Araneoidea</taxon>
        <taxon>Nephilidae</taxon>
        <taxon>Nephila</taxon>
    </lineage>
</organism>
<accession>A0A8X6PZZ4</accession>